<reference evidence="3" key="1">
    <citation type="journal article" date="2019" name="Int. J. Syst. Evol. Microbiol.">
        <title>The Global Catalogue of Microorganisms (GCM) 10K type strain sequencing project: providing services to taxonomists for standard genome sequencing and annotation.</title>
        <authorList>
            <consortium name="The Broad Institute Genomics Platform"/>
            <consortium name="The Broad Institute Genome Sequencing Center for Infectious Disease"/>
            <person name="Wu L."/>
            <person name="Ma J."/>
        </authorList>
    </citation>
    <scope>NUCLEOTIDE SEQUENCE [LARGE SCALE GENOMIC DNA]</scope>
    <source>
        <strain evidence="3">CGMCC 4.7132</strain>
    </source>
</reference>
<evidence type="ECO:0000313" key="3">
    <source>
        <dbReference type="Proteomes" id="UP001596004"/>
    </source>
</evidence>
<evidence type="ECO:0008006" key="4">
    <source>
        <dbReference type="Google" id="ProtNLM"/>
    </source>
</evidence>
<accession>A0ABV9CLE3</accession>
<feature type="region of interest" description="Disordered" evidence="1">
    <location>
        <begin position="29"/>
        <end position="65"/>
    </location>
</feature>
<organism evidence="2 3">
    <name type="scientific">Sphaerisporangium dianthi</name>
    <dbReference type="NCBI Taxonomy" id="1436120"/>
    <lineage>
        <taxon>Bacteria</taxon>
        <taxon>Bacillati</taxon>
        <taxon>Actinomycetota</taxon>
        <taxon>Actinomycetes</taxon>
        <taxon>Streptosporangiales</taxon>
        <taxon>Streptosporangiaceae</taxon>
        <taxon>Sphaerisporangium</taxon>
    </lineage>
</organism>
<keyword evidence="3" id="KW-1185">Reference proteome</keyword>
<comment type="caution">
    <text evidence="2">The sequence shown here is derived from an EMBL/GenBank/DDBJ whole genome shotgun (WGS) entry which is preliminary data.</text>
</comment>
<dbReference type="RefSeq" id="WP_380843141.1">
    <property type="nucleotide sequence ID" value="NZ_JBHSFP010000016.1"/>
</dbReference>
<feature type="compositionally biased region" description="Basic and acidic residues" evidence="1">
    <location>
        <begin position="56"/>
        <end position="65"/>
    </location>
</feature>
<evidence type="ECO:0000256" key="1">
    <source>
        <dbReference type="SAM" id="MobiDB-lite"/>
    </source>
</evidence>
<evidence type="ECO:0000313" key="2">
    <source>
        <dbReference type="EMBL" id="MFC4533562.1"/>
    </source>
</evidence>
<dbReference type="EMBL" id="JBHSFP010000016">
    <property type="protein sequence ID" value="MFC4533562.1"/>
    <property type="molecule type" value="Genomic_DNA"/>
</dbReference>
<sequence>METVDLEDLSLELLLISALHHEAERLAADLPGPADGRADWRDQRLPTPPRGPYGRSTHDISRRVR</sequence>
<dbReference type="Proteomes" id="UP001596004">
    <property type="component" value="Unassembled WGS sequence"/>
</dbReference>
<gene>
    <name evidence="2" type="ORF">ACFO60_22560</name>
</gene>
<protein>
    <recommendedName>
        <fullName evidence="4">Acyl-CoA carboxylase subunit epsilon</fullName>
    </recommendedName>
</protein>
<name>A0ABV9CLE3_9ACTN</name>
<proteinExistence type="predicted"/>